<evidence type="ECO:0000313" key="2">
    <source>
        <dbReference type="Proteomes" id="UP001597241"/>
    </source>
</evidence>
<proteinExistence type="predicted"/>
<organism evidence="1 2">
    <name type="scientific">Lutibacter holmesii</name>
    <dbReference type="NCBI Taxonomy" id="1137985"/>
    <lineage>
        <taxon>Bacteria</taxon>
        <taxon>Pseudomonadati</taxon>
        <taxon>Bacteroidota</taxon>
        <taxon>Flavobacteriia</taxon>
        <taxon>Flavobacteriales</taxon>
        <taxon>Flavobacteriaceae</taxon>
        <taxon>Lutibacter</taxon>
    </lineage>
</organism>
<gene>
    <name evidence="1" type="ORF">ACFQ5N_14065</name>
</gene>
<protein>
    <submittedName>
        <fullName evidence="1">Uncharacterized protein</fullName>
    </submittedName>
</protein>
<comment type="caution">
    <text evidence="1">The sequence shown here is derived from an EMBL/GenBank/DDBJ whole genome shotgun (WGS) entry which is preliminary data.</text>
</comment>
<accession>A0ABW3WRI4</accession>
<dbReference type="Proteomes" id="UP001597241">
    <property type="component" value="Unassembled WGS sequence"/>
</dbReference>
<dbReference type="EMBL" id="JBHTMV010000013">
    <property type="protein sequence ID" value="MFD1294965.1"/>
    <property type="molecule type" value="Genomic_DNA"/>
</dbReference>
<reference evidence="2" key="1">
    <citation type="journal article" date="2019" name="Int. J. Syst. Evol. Microbiol.">
        <title>The Global Catalogue of Microorganisms (GCM) 10K type strain sequencing project: providing services to taxonomists for standard genome sequencing and annotation.</title>
        <authorList>
            <consortium name="The Broad Institute Genomics Platform"/>
            <consortium name="The Broad Institute Genome Sequencing Center for Infectious Disease"/>
            <person name="Wu L."/>
            <person name="Ma J."/>
        </authorList>
    </citation>
    <scope>NUCLEOTIDE SEQUENCE [LARGE SCALE GENOMIC DNA]</scope>
    <source>
        <strain evidence="2">CCUG 62221</strain>
    </source>
</reference>
<name>A0ABW3WRI4_9FLAO</name>
<dbReference type="RefSeq" id="WP_386810415.1">
    <property type="nucleotide sequence ID" value="NZ_JBHTMV010000013.1"/>
</dbReference>
<evidence type="ECO:0000313" key="1">
    <source>
        <dbReference type="EMBL" id="MFD1294965.1"/>
    </source>
</evidence>
<keyword evidence="2" id="KW-1185">Reference proteome</keyword>
<sequence length="212" mass="25549">MKTKKIRGLNQIWKNIEKWKNAQLKLNIENLKQYERDYAKIWVHPFSGISITNSKKTEPKRETKKRILNGLIDIYESWKNQLDELNEPYYLKIWLFEERLSKSQVVCAIGNSIDYYNSTFNIPENTKKFKTDFIGLIKTRMESFNWEHRLDENILFSSDIGDREDYKNEIEYLENKKWLDNRLKKKHVIKILKDGTESYAFEIGKVWIGEKK</sequence>